<gene>
    <name evidence="14" type="ORF">CANVERA_P4547</name>
</gene>
<evidence type="ECO:0000259" key="13">
    <source>
        <dbReference type="Pfam" id="PF10502"/>
    </source>
</evidence>
<dbReference type="GO" id="GO:0006627">
    <property type="term" value="P:protein processing involved in protein targeting to mitochondrion"/>
    <property type="evidence" value="ECO:0007669"/>
    <property type="project" value="InterPro"/>
</dbReference>
<keyword evidence="7" id="KW-1133">Transmembrane helix</keyword>
<evidence type="ECO:0000256" key="4">
    <source>
        <dbReference type="ARBA" id="ARBA00022692"/>
    </source>
</evidence>
<evidence type="ECO:0000256" key="12">
    <source>
        <dbReference type="SAM" id="SignalP"/>
    </source>
</evidence>
<dbReference type="InterPro" id="IPR037730">
    <property type="entry name" value="IMP2"/>
</dbReference>
<evidence type="ECO:0000256" key="5">
    <source>
        <dbReference type="ARBA" id="ARBA00022792"/>
    </source>
</evidence>
<feature type="domain" description="Peptidase S26" evidence="13">
    <location>
        <begin position="9"/>
        <end position="84"/>
    </location>
</feature>
<evidence type="ECO:0000256" key="1">
    <source>
        <dbReference type="ARBA" id="ARBA00004434"/>
    </source>
</evidence>
<evidence type="ECO:0000256" key="10">
    <source>
        <dbReference type="PIRSR" id="PIRSR600223-1"/>
    </source>
</evidence>
<dbReference type="CDD" id="cd06530">
    <property type="entry name" value="S26_SPase_I"/>
    <property type="match status" value="1"/>
</dbReference>
<dbReference type="InterPro" id="IPR019756">
    <property type="entry name" value="Pept_S26A_signal_pept_1_Ser-AS"/>
</dbReference>
<dbReference type="GO" id="GO:0006465">
    <property type="term" value="P:signal peptide processing"/>
    <property type="evidence" value="ECO:0007669"/>
    <property type="project" value="InterPro"/>
</dbReference>
<keyword evidence="3 11" id="KW-0645">Protease</keyword>
<feature type="active site" evidence="10">
    <location>
        <position position="35"/>
    </location>
</feature>
<evidence type="ECO:0000256" key="8">
    <source>
        <dbReference type="ARBA" id="ARBA00023128"/>
    </source>
</evidence>
<reference evidence="14" key="1">
    <citation type="submission" date="2022-12" db="EMBL/GenBank/DDBJ databases">
        <authorList>
            <person name="Brejova B."/>
        </authorList>
    </citation>
    <scope>NUCLEOTIDE SEQUENCE</scope>
</reference>
<dbReference type="GO" id="GO:0004252">
    <property type="term" value="F:serine-type endopeptidase activity"/>
    <property type="evidence" value="ECO:0007669"/>
    <property type="project" value="InterPro"/>
</dbReference>
<comment type="subcellular location">
    <subcellularLocation>
        <location evidence="1">Mitochondrion inner membrane</location>
        <topology evidence="1">Single-pass membrane protein</topology>
    </subcellularLocation>
</comment>
<evidence type="ECO:0000256" key="2">
    <source>
        <dbReference type="ARBA" id="ARBA00007066"/>
    </source>
</evidence>
<feature type="signal peptide" evidence="12">
    <location>
        <begin position="1"/>
        <end position="20"/>
    </location>
</feature>
<dbReference type="SUPFAM" id="SSF51306">
    <property type="entry name" value="LexA/Signal peptidase"/>
    <property type="match status" value="1"/>
</dbReference>
<evidence type="ECO:0000256" key="7">
    <source>
        <dbReference type="ARBA" id="ARBA00022989"/>
    </source>
</evidence>
<evidence type="ECO:0000256" key="3">
    <source>
        <dbReference type="ARBA" id="ARBA00022670"/>
    </source>
</evidence>
<dbReference type="EMBL" id="CANTUO010000005">
    <property type="protein sequence ID" value="CAI5760035.1"/>
    <property type="molecule type" value="Genomic_DNA"/>
</dbReference>
<dbReference type="Gene3D" id="2.10.109.10">
    <property type="entry name" value="Umud Fragment, subunit A"/>
    <property type="match status" value="1"/>
</dbReference>
<dbReference type="InterPro" id="IPR036286">
    <property type="entry name" value="LexA/Signal_pep-like_sf"/>
</dbReference>
<keyword evidence="9" id="KW-0472">Membrane</keyword>
<proteinExistence type="inferred from homology"/>
<evidence type="ECO:0000313" key="14">
    <source>
        <dbReference type="EMBL" id="CAI5760035.1"/>
    </source>
</evidence>
<name>A0A9W4U129_9ASCO</name>
<dbReference type="Pfam" id="PF10502">
    <property type="entry name" value="Peptidase_S26"/>
    <property type="match status" value="2"/>
</dbReference>
<keyword evidence="8 11" id="KW-0496">Mitochondrion</keyword>
<comment type="caution">
    <text evidence="14">The sequence shown here is derived from an EMBL/GenBank/DDBJ whole genome shotgun (WGS) entry which is preliminary data.</text>
</comment>
<feature type="active site" evidence="10">
    <location>
        <position position="78"/>
    </location>
</feature>
<evidence type="ECO:0000313" key="15">
    <source>
        <dbReference type="Proteomes" id="UP001152885"/>
    </source>
</evidence>
<dbReference type="EC" id="3.4.21.-" evidence="11"/>
<dbReference type="GO" id="GO:0042720">
    <property type="term" value="C:mitochondrial inner membrane peptidase complex"/>
    <property type="evidence" value="ECO:0007669"/>
    <property type="project" value="InterPro"/>
</dbReference>
<evidence type="ECO:0000256" key="9">
    <source>
        <dbReference type="ARBA" id="ARBA00023136"/>
    </source>
</evidence>
<dbReference type="PANTHER" id="PTHR46041">
    <property type="entry name" value="MITOCHONDRIAL INNER MEMBRANE PROTEASE SUBUNIT 2"/>
    <property type="match status" value="1"/>
</dbReference>
<evidence type="ECO:0000256" key="6">
    <source>
        <dbReference type="ARBA" id="ARBA00022801"/>
    </source>
</evidence>
<dbReference type="PRINTS" id="PR00727">
    <property type="entry name" value="LEADERPTASE"/>
</dbReference>
<dbReference type="InterPro" id="IPR019533">
    <property type="entry name" value="Peptidase_S26"/>
</dbReference>
<dbReference type="PROSITE" id="PS00501">
    <property type="entry name" value="SPASE_I_1"/>
    <property type="match status" value="1"/>
</dbReference>
<dbReference type="AlphaFoldDB" id="A0A9W4U129"/>
<comment type="similarity">
    <text evidence="2">Belongs to the peptidase S26 family. IMP2 subfamily.</text>
</comment>
<dbReference type="InterPro" id="IPR000223">
    <property type="entry name" value="Pept_S26A_signal_pept_1"/>
</dbReference>
<protein>
    <recommendedName>
        <fullName evidence="11">Mitochondrial inner membrane protease subunit</fullName>
        <ecNumber evidence="11">3.4.21.-</ecNumber>
    </recommendedName>
</protein>
<keyword evidence="4" id="KW-0812">Transmembrane</keyword>
<organism evidence="14 15">
    <name type="scientific">Candida verbasci</name>
    <dbReference type="NCBI Taxonomy" id="1227364"/>
    <lineage>
        <taxon>Eukaryota</taxon>
        <taxon>Fungi</taxon>
        <taxon>Dikarya</taxon>
        <taxon>Ascomycota</taxon>
        <taxon>Saccharomycotina</taxon>
        <taxon>Pichiomycetes</taxon>
        <taxon>Debaryomycetaceae</taxon>
        <taxon>Candida/Lodderomyces clade</taxon>
        <taxon>Candida</taxon>
    </lineage>
</organism>
<keyword evidence="6 11" id="KW-0378">Hydrolase</keyword>
<keyword evidence="5 11" id="KW-0999">Mitochondrion inner membrane</keyword>
<feature type="chain" id="PRO_5040793109" description="Mitochondrial inner membrane protease subunit" evidence="12">
    <location>
        <begin position="21"/>
        <end position="151"/>
    </location>
</feature>
<keyword evidence="15" id="KW-1185">Reference proteome</keyword>
<evidence type="ECO:0000256" key="11">
    <source>
        <dbReference type="RuleBase" id="RU362041"/>
    </source>
</evidence>
<keyword evidence="12" id="KW-0732">Signal</keyword>
<dbReference type="NCBIfam" id="TIGR02227">
    <property type="entry name" value="sigpep_I_bact"/>
    <property type="match status" value="1"/>
</dbReference>
<feature type="domain" description="Peptidase S26" evidence="13">
    <location>
        <begin position="97"/>
        <end position="139"/>
    </location>
</feature>
<sequence>MHQGIKTTLITLTWFPVLYTFTNHIIQPYCINGFSMTPTFNNNDIVLVKKYNMKSSNLTKGDIIMFRSPENPEKLLTKRIKGLQNEIIIPKKDYPKNQVKIPRNHLWVEGDNEFHSIDSNKFGPISQGLVVGKVLSVIWPLNRIGVDLEYR</sequence>
<dbReference type="OrthoDB" id="9996127at2759"/>
<accession>A0A9W4U129</accession>
<dbReference type="Proteomes" id="UP001152885">
    <property type="component" value="Unassembled WGS sequence"/>
</dbReference>
<dbReference type="PANTHER" id="PTHR46041:SF2">
    <property type="entry name" value="MITOCHONDRIAL INNER MEMBRANE PROTEASE SUBUNIT 2"/>
    <property type="match status" value="1"/>
</dbReference>